<comment type="caution">
    <text evidence="2">The sequence shown here is derived from an EMBL/GenBank/DDBJ whole genome shotgun (WGS) entry which is preliminary data.</text>
</comment>
<name>A0A0V0Z6V5_9BILA</name>
<protein>
    <submittedName>
        <fullName evidence="2">Uncharacterized protein</fullName>
    </submittedName>
</protein>
<gene>
    <name evidence="2" type="ORF">T12_382</name>
</gene>
<keyword evidence="3" id="KW-1185">Reference proteome</keyword>
<keyword evidence="1" id="KW-0472">Membrane</keyword>
<dbReference type="EMBL" id="JYDQ01000358">
    <property type="protein sequence ID" value="KRY08177.1"/>
    <property type="molecule type" value="Genomic_DNA"/>
</dbReference>
<keyword evidence="1" id="KW-1133">Transmembrane helix</keyword>
<feature type="transmembrane region" description="Helical" evidence="1">
    <location>
        <begin position="68"/>
        <end position="87"/>
    </location>
</feature>
<keyword evidence="1" id="KW-0812">Transmembrane</keyword>
<dbReference type="AlphaFoldDB" id="A0A0V0Z6V5"/>
<dbReference type="Proteomes" id="UP000054783">
    <property type="component" value="Unassembled WGS sequence"/>
</dbReference>
<proteinExistence type="predicted"/>
<reference evidence="2 3" key="1">
    <citation type="submission" date="2015-01" db="EMBL/GenBank/DDBJ databases">
        <title>Evolution of Trichinella species and genotypes.</title>
        <authorList>
            <person name="Korhonen P.K."/>
            <person name="Edoardo P."/>
            <person name="Giuseppe L.R."/>
            <person name="Gasser R.B."/>
        </authorList>
    </citation>
    <scope>NUCLEOTIDE SEQUENCE [LARGE SCALE GENOMIC DNA]</scope>
    <source>
        <strain evidence="2">ISS2496</strain>
    </source>
</reference>
<sequence length="91" mass="10391">MTVPRFWDVECVVQLNASHFVAAWDFQVSRSGSHNFSRFVIRETQGDAPESKHHFELATNAKGNRGRFVRIAVLMGHLSVYSSLLWLTSRV</sequence>
<evidence type="ECO:0000256" key="1">
    <source>
        <dbReference type="SAM" id="Phobius"/>
    </source>
</evidence>
<accession>A0A0V0Z6V5</accession>
<evidence type="ECO:0000313" key="2">
    <source>
        <dbReference type="EMBL" id="KRY08177.1"/>
    </source>
</evidence>
<evidence type="ECO:0000313" key="3">
    <source>
        <dbReference type="Proteomes" id="UP000054783"/>
    </source>
</evidence>
<organism evidence="2 3">
    <name type="scientific">Trichinella patagoniensis</name>
    <dbReference type="NCBI Taxonomy" id="990121"/>
    <lineage>
        <taxon>Eukaryota</taxon>
        <taxon>Metazoa</taxon>
        <taxon>Ecdysozoa</taxon>
        <taxon>Nematoda</taxon>
        <taxon>Enoplea</taxon>
        <taxon>Dorylaimia</taxon>
        <taxon>Trichinellida</taxon>
        <taxon>Trichinellidae</taxon>
        <taxon>Trichinella</taxon>
    </lineage>
</organism>